<dbReference type="RefSeq" id="XP_002139579.1">
    <property type="nucleotide sequence ID" value="XM_002139543.1"/>
</dbReference>
<sequence>MEKSSIHPLKKKLQRVLNLKFDENEEFLNILHYLEEIENSSNSISKDLLCELLSSEQIKWRSSCNIIDKYRLIQIKECMESLKPFIDNTRSLNIKLDGIEKLFKDTIIKSTTSWHEVIYPLLSEFKNIEDDIEKITIKQNICNSLLSRLSSSISGNIKNIKLQMQSKEDILHSLYTMYKKCLVSESNSRKLINIFKEYLSNDMSMEELVNNRNEDNILNKSNISISISPAILSQALINLNKMTLDIESNRFQLVDEIVKIIIDYIELIPINTNIKKEIDEYDNNINDLFEEDIFSKIMELLYLYHKDSYNLILINIQNLRSKLLDYRFNVILRHGITNIDSDYDINIIDYLSSLFEWIDICGINIEVEFLIRCLHYKYDDTCTFEYKRKSIIEIQDINNDDMNKSETLLAYNILDNITSVLCIPFSNSIRGILRQFHHQQRSGSITFNFGSLTSLKLGITIVLKIAQLIDYYILIFKPLYKLVPNFANLNTTIQFPHFIQRLCDVKDEAIAQFYVYSSIIREYLSNNLSSLITNDCTISIIVLEWCTLLNDILIILADDSLLKKSQERTKIPNFCHISDIKIQENNEPIKFNETISSMIDSFINPMFNAICTATTTYKSISTCLIRINNIAKCQFLMKNYEQQLSFIKMYIDISNQLIMREMEQLVKFSMEEFMDRYRFKELFEELSSQSDSNICNSNHFNSTEEPLLILSQVILDNFYDTILRFGIIPFPNIDKILDNSIKSKIIMELLLNITKQYEHLYKKISSIWPSRTDILRYNVQEIEDLLHI</sequence>
<dbReference type="Proteomes" id="UP000001460">
    <property type="component" value="Unassembled WGS sequence"/>
</dbReference>
<dbReference type="AlphaFoldDB" id="B6AAI9"/>
<proteinExistence type="predicted"/>
<dbReference type="GeneID" id="6994631"/>
<protein>
    <submittedName>
        <fullName evidence="1">Uncharacterized protein</fullName>
    </submittedName>
</protein>
<keyword evidence="2" id="KW-1185">Reference proteome</keyword>
<dbReference type="GO" id="GO:0017119">
    <property type="term" value="C:Golgi transport complex"/>
    <property type="evidence" value="ECO:0007669"/>
    <property type="project" value="InterPro"/>
</dbReference>
<dbReference type="PANTHER" id="PTHR21506:SF0">
    <property type="entry name" value="CONSERVED OLIGOMERIC GOLGI COMPLEX SUBUNIT 6"/>
    <property type="match status" value="1"/>
</dbReference>
<gene>
    <name evidence="1" type="ORF">CMU_043040</name>
</gene>
<organism evidence="1 2">
    <name type="scientific">Cryptosporidium muris (strain RN66)</name>
    <dbReference type="NCBI Taxonomy" id="441375"/>
    <lineage>
        <taxon>Eukaryota</taxon>
        <taxon>Sar</taxon>
        <taxon>Alveolata</taxon>
        <taxon>Apicomplexa</taxon>
        <taxon>Conoidasida</taxon>
        <taxon>Coccidia</taxon>
        <taxon>Eucoccidiorida</taxon>
        <taxon>Eimeriorina</taxon>
        <taxon>Cryptosporidiidae</taxon>
        <taxon>Cryptosporidium</taxon>
    </lineage>
</organism>
<dbReference type="EMBL" id="DS989726">
    <property type="protein sequence ID" value="EEA05230.1"/>
    <property type="molecule type" value="Genomic_DNA"/>
</dbReference>
<dbReference type="PANTHER" id="PTHR21506">
    <property type="entry name" value="COMPONENT OF OLIGOMERIC GOLGI COMPLEX 6"/>
    <property type="match status" value="1"/>
</dbReference>
<reference evidence="1" key="1">
    <citation type="submission" date="2008-06" db="EMBL/GenBank/DDBJ databases">
        <authorList>
            <person name="Lorenzi H."/>
            <person name="Inman J."/>
            <person name="Miller J."/>
            <person name="Schobel S."/>
            <person name="Amedeo P."/>
            <person name="Caler E.V."/>
            <person name="da Silva J."/>
        </authorList>
    </citation>
    <scope>NUCLEOTIDE SEQUENCE [LARGE SCALE GENOMIC DNA]</scope>
    <source>
        <strain evidence="1">RN66</strain>
    </source>
</reference>
<dbReference type="OMA" id="FEWIDIC"/>
<dbReference type="OrthoDB" id="341958at2759"/>
<dbReference type="InterPro" id="IPR010490">
    <property type="entry name" value="COG6"/>
</dbReference>
<accession>B6AAI9</accession>
<evidence type="ECO:0000313" key="1">
    <source>
        <dbReference type="EMBL" id="EEA05230.1"/>
    </source>
</evidence>
<dbReference type="GO" id="GO:0006891">
    <property type="term" value="P:intra-Golgi vesicle-mediated transport"/>
    <property type="evidence" value="ECO:0007669"/>
    <property type="project" value="InterPro"/>
</dbReference>
<name>B6AAI9_CRYMR</name>
<dbReference type="VEuPathDB" id="CryptoDB:CMU_043040"/>
<evidence type="ECO:0000313" key="2">
    <source>
        <dbReference type="Proteomes" id="UP000001460"/>
    </source>
</evidence>